<dbReference type="NCBIfam" id="NF041808">
    <property type="entry name" value="daptide_123"/>
    <property type="match status" value="1"/>
</dbReference>
<accession>A0ABV8JU57</accession>
<evidence type="ECO:0000313" key="2">
    <source>
        <dbReference type="EMBL" id="MFC4098445.1"/>
    </source>
</evidence>
<sequence length="45" mass="4762">MNNQMNLHMELLEDVTAPGDARDFVEGVTWGLGAVAAATAIIAFT</sequence>
<name>A0ABV8JU57_9BACL</name>
<keyword evidence="4" id="KW-1185">Reference proteome</keyword>
<reference evidence="3" key="3">
    <citation type="submission" date="2024-09" db="EMBL/GenBank/DDBJ databases">
        <authorList>
            <person name="Sun Q."/>
            <person name="Mori K."/>
        </authorList>
    </citation>
    <scope>NUCLEOTIDE SEQUENCE</scope>
    <source>
        <strain evidence="3">IBRC-M 10987</strain>
    </source>
</reference>
<protein>
    <submittedName>
        <fullName evidence="3">Daptide-type RiPP</fullName>
    </submittedName>
</protein>
<keyword evidence="1" id="KW-0472">Membrane</keyword>
<comment type="caution">
    <text evidence="3">The sequence shown here is derived from an EMBL/GenBank/DDBJ whole genome shotgun (WGS) entry which is preliminary data.</text>
</comment>
<dbReference type="RefSeq" id="WP_377717058.1">
    <property type="nucleotide sequence ID" value="NZ_JBHSAM010000006.1"/>
</dbReference>
<keyword evidence="1" id="KW-0812">Transmembrane</keyword>
<evidence type="ECO:0000313" key="3">
    <source>
        <dbReference type="EMBL" id="MFC4098447.1"/>
    </source>
</evidence>
<dbReference type="EMBL" id="JBHSAM010000006">
    <property type="protein sequence ID" value="MFC4098447.1"/>
    <property type="molecule type" value="Genomic_DNA"/>
</dbReference>
<keyword evidence="1" id="KW-1133">Transmembrane helix</keyword>
<evidence type="ECO:0000313" key="4">
    <source>
        <dbReference type="Proteomes" id="UP001595715"/>
    </source>
</evidence>
<reference evidence="4" key="2">
    <citation type="journal article" date="2019" name="Int. J. Syst. Evol. Microbiol.">
        <title>The Global Catalogue of Microorganisms (GCM) 10K type strain sequencing project: providing services to taxonomists for standard genome sequencing and annotation.</title>
        <authorList>
            <consortium name="The Broad Institute Genomics Platform"/>
            <consortium name="The Broad Institute Genome Sequencing Center for Infectious Disease"/>
            <person name="Wu L."/>
            <person name="Ma J."/>
        </authorList>
    </citation>
    <scope>NUCLEOTIDE SEQUENCE [LARGE SCALE GENOMIC DNA]</scope>
    <source>
        <strain evidence="4">IBRC-M 10987</strain>
    </source>
</reference>
<feature type="transmembrane region" description="Helical" evidence="1">
    <location>
        <begin position="27"/>
        <end position="44"/>
    </location>
</feature>
<reference evidence="3" key="1">
    <citation type="journal article" date="2014" name="Int. J. Syst. Evol. Microbiol.">
        <title>Complete genome of a new Firmicutes species belonging to the dominant human colonic microbiota ('Ruminococcus bicirculans') reveals two chromosomes and a selective capacity to utilize plant glucans.</title>
        <authorList>
            <consortium name="NISC Comparative Sequencing Program"/>
            <person name="Wegmann U."/>
            <person name="Louis P."/>
            <person name="Goesmann A."/>
            <person name="Henrissat B."/>
            <person name="Duncan S.H."/>
            <person name="Flint H.J."/>
        </authorList>
    </citation>
    <scope>NUCLEOTIDE SEQUENCE</scope>
    <source>
        <strain evidence="3">IBRC-M 10987</strain>
    </source>
</reference>
<dbReference type="Proteomes" id="UP001595715">
    <property type="component" value="Unassembled WGS sequence"/>
</dbReference>
<evidence type="ECO:0000256" key="1">
    <source>
        <dbReference type="SAM" id="Phobius"/>
    </source>
</evidence>
<organism evidence="3 4">
    <name type="scientific">Paenibacillus xanthanilyticus</name>
    <dbReference type="NCBI Taxonomy" id="1783531"/>
    <lineage>
        <taxon>Bacteria</taxon>
        <taxon>Bacillati</taxon>
        <taxon>Bacillota</taxon>
        <taxon>Bacilli</taxon>
        <taxon>Bacillales</taxon>
        <taxon>Paenibacillaceae</taxon>
        <taxon>Paenibacillus</taxon>
    </lineage>
</organism>
<proteinExistence type="predicted"/>
<gene>
    <name evidence="2" type="ORF">ACFOZ8_02110</name>
    <name evidence="3" type="ORF">ACFOZ8_02120</name>
</gene>
<dbReference type="EMBL" id="JBHSAM010000006">
    <property type="protein sequence ID" value="MFC4098445.1"/>
    <property type="molecule type" value="Genomic_DNA"/>
</dbReference>